<keyword evidence="10" id="KW-0406">Ion transport</keyword>
<evidence type="ECO:0000256" key="13">
    <source>
        <dbReference type="ARBA" id="ARBA00023286"/>
    </source>
</evidence>
<dbReference type="CDD" id="cd23767">
    <property type="entry name" value="IQCD"/>
    <property type="match status" value="1"/>
</dbReference>
<dbReference type="AlphaFoldDB" id="A0AAV5IAT5"/>
<keyword evidence="19" id="KW-1185">Reference proteome</keyword>
<dbReference type="PROSITE" id="PS50042">
    <property type="entry name" value="CNMP_BINDING_3"/>
    <property type="match status" value="1"/>
</dbReference>
<dbReference type="Gene3D" id="2.60.120.10">
    <property type="entry name" value="Jelly Rolls"/>
    <property type="match status" value="1"/>
</dbReference>
<dbReference type="Proteomes" id="UP001054252">
    <property type="component" value="Unassembled WGS sequence"/>
</dbReference>
<dbReference type="CDD" id="cd00038">
    <property type="entry name" value="CAP_ED"/>
    <property type="match status" value="1"/>
</dbReference>
<keyword evidence="7" id="KW-0112">Calmodulin-binding</keyword>
<evidence type="ECO:0000256" key="4">
    <source>
        <dbReference type="ARBA" id="ARBA00022535"/>
    </source>
</evidence>
<keyword evidence="9" id="KW-0547">Nucleotide-binding</keyword>
<keyword evidence="9" id="KW-0142">cGMP-binding</keyword>
<evidence type="ECO:0000256" key="1">
    <source>
        <dbReference type="ARBA" id="ARBA00004127"/>
    </source>
</evidence>
<dbReference type="GO" id="GO:0030553">
    <property type="term" value="F:cGMP binding"/>
    <property type="evidence" value="ECO:0007669"/>
    <property type="project" value="UniProtKB-KW"/>
</dbReference>
<dbReference type="InterPro" id="IPR000595">
    <property type="entry name" value="cNMP-bd_dom"/>
</dbReference>
<evidence type="ECO:0000256" key="3">
    <source>
        <dbReference type="ARBA" id="ARBA00022448"/>
    </source>
</evidence>
<feature type="transmembrane region" description="Helical" evidence="16">
    <location>
        <begin position="190"/>
        <end position="213"/>
    </location>
</feature>
<accession>A0AAV5IAT5</accession>
<dbReference type="GO" id="GO:0016020">
    <property type="term" value="C:membrane"/>
    <property type="evidence" value="ECO:0007669"/>
    <property type="project" value="InterPro"/>
</dbReference>
<name>A0AAV5IAT5_9ROSI</name>
<organism evidence="18 19">
    <name type="scientific">Rubroshorea leprosula</name>
    <dbReference type="NCBI Taxonomy" id="152421"/>
    <lineage>
        <taxon>Eukaryota</taxon>
        <taxon>Viridiplantae</taxon>
        <taxon>Streptophyta</taxon>
        <taxon>Embryophyta</taxon>
        <taxon>Tracheophyta</taxon>
        <taxon>Spermatophyta</taxon>
        <taxon>Magnoliopsida</taxon>
        <taxon>eudicotyledons</taxon>
        <taxon>Gunneridae</taxon>
        <taxon>Pentapetalae</taxon>
        <taxon>rosids</taxon>
        <taxon>malvids</taxon>
        <taxon>Malvales</taxon>
        <taxon>Dipterocarpaceae</taxon>
        <taxon>Rubroshorea</taxon>
    </lineage>
</organism>
<feature type="transmembrane region" description="Helical" evidence="16">
    <location>
        <begin position="35"/>
        <end position="55"/>
    </location>
</feature>
<dbReference type="Gene3D" id="1.10.287.630">
    <property type="entry name" value="Helix hairpin bin"/>
    <property type="match status" value="1"/>
</dbReference>
<dbReference type="GO" id="GO:0005216">
    <property type="term" value="F:monoatomic ion channel activity"/>
    <property type="evidence" value="ECO:0007669"/>
    <property type="project" value="InterPro"/>
</dbReference>
<proteinExistence type="inferred from homology"/>
<dbReference type="EMBL" id="BPVZ01000010">
    <property type="protein sequence ID" value="GKU96656.1"/>
    <property type="molecule type" value="Genomic_DNA"/>
</dbReference>
<feature type="domain" description="Cyclic nucleotide-binding" evidence="17">
    <location>
        <begin position="426"/>
        <end position="510"/>
    </location>
</feature>
<keyword evidence="12" id="KW-0114">cAMP</keyword>
<evidence type="ECO:0000259" key="17">
    <source>
        <dbReference type="PROSITE" id="PS50042"/>
    </source>
</evidence>
<dbReference type="Pfam" id="PF00520">
    <property type="entry name" value="Ion_trans"/>
    <property type="match status" value="1"/>
</dbReference>
<dbReference type="Gene3D" id="1.10.287.70">
    <property type="match status" value="1"/>
</dbReference>
<keyword evidence="6 16" id="KW-0812">Transmembrane</keyword>
<dbReference type="GO" id="GO:0030552">
    <property type="term" value="F:cAMP binding"/>
    <property type="evidence" value="ECO:0007669"/>
    <property type="project" value="UniProtKB-KW"/>
</dbReference>
<evidence type="ECO:0000256" key="14">
    <source>
        <dbReference type="ARBA" id="ARBA00023303"/>
    </source>
</evidence>
<evidence type="ECO:0000313" key="18">
    <source>
        <dbReference type="EMBL" id="GKU96656.1"/>
    </source>
</evidence>
<evidence type="ECO:0000256" key="8">
    <source>
        <dbReference type="ARBA" id="ARBA00022989"/>
    </source>
</evidence>
<comment type="subcellular location">
    <subcellularLocation>
        <location evidence="1">Endomembrane system</location>
        <topology evidence="1">Multi-pass membrane protein</topology>
    </subcellularLocation>
</comment>
<evidence type="ECO:0000256" key="2">
    <source>
        <dbReference type="ARBA" id="ARBA00010486"/>
    </source>
</evidence>
<comment type="caution">
    <text evidence="18">The sequence shown here is derived from an EMBL/GenBank/DDBJ whole genome shotgun (WGS) entry which is preliminary data.</text>
</comment>
<evidence type="ECO:0000256" key="7">
    <source>
        <dbReference type="ARBA" id="ARBA00022860"/>
    </source>
</evidence>
<feature type="region of interest" description="Disordered" evidence="15">
    <location>
        <begin position="617"/>
        <end position="642"/>
    </location>
</feature>
<dbReference type="SUPFAM" id="SSF51206">
    <property type="entry name" value="cAMP-binding domain-like"/>
    <property type="match status" value="1"/>
</dbReference>
<evidence type="ECO:0000256" key="11">
    <source>
        <dbReference type="ARBA" id="ARBA00023136"/>
    </source>
</evidence>
<feature type="transmembrane region" description="Helical" evidence="16">
    <location>
        <begin position="115"/>
        <end position="139"/>
    </location>
</feature>
<evidence type="ECO:0000256" key="6">
    <source>
        <dbReference type="ARBA" id="ARBA00022692"/>
    </source>
</evidence>
<keyword evidence="13" id="KW-1071">Ligand-gated ion channel</keyword>
<dbReference type="SUPFAM" id="SSF81324">
    <property type="entry name" value="Voltage-gated potassium channels"/>
    <property type="match status" value="1"/>
</dbReference>
<evidence type="ECO:0000256" key="5">
    <source>
        <dbReference type="ARBA" id="ARBA00022566"/>
    </source>
</evidence>
<dbReference type="InterPro" id="IPR018490">
    <property type="entry name" value="cNMP-bd_dom_sf"/>
</dbReference>
<keyword evidence="5" id="KW-0116">cAMP-binding</keyword>
<evidence type="ECO:0000256" key="15">
    <source>
        <dbReference type="SAM" id="MobiDB-lite"/>
    </source>
</evidence>
<dbReference type="SMART" id="SM00100">
    <property type="entry name" value="cNMP"/>
    <property type="match status" value="1"/>
</dbReference>
<dbReference type="InterPro" id="IPR014710">
    <property type="entry name" value="RmlC-like_jellyroll"/>
</dbReference>
<keyword evidence="3" id="KW-0813">Transport</keyword>
<dbReference type="PROSITE" id="PS50096">
    <property type="entry name" value="IQ"/>
    <property type="match status" value="1"/>
</dbReference>
<gene>
    <name evidence="18" type="ORF">SLEP1_g9867</name>
</gene>
<comment type="similarity">
    <text evidence="2">Belongs to the cyclic nucleotide-gated cation channel (TC 1.A.1.5) family.</text>
</comment>
<reference evidence="18 19" key="1">
    <citation type="journal article" date="2021" name="Commun. Biol.">
        <title>The genome of Shorea leprosula (Dipterocarpaceae) highlights the ecological relevance of drought in aseasonal tropical rainforests.</title>
        <authorList>
            <person name="Ng K.K.S."/>
            <person name="Kobayashi M.J."/>
            <person name="Fawcett J.A."/>
            <person name="Hatakeyama M."/>
            <person name="Paape T."/>
            <person name="Ng C.H."/>
            <person name="Ang C.C."/>
            <person name="Tnah L.H."/>
            <person name="Lee C.T."/>
            <person name="Nishiyama T."/>
            <person name="Sese J."/>
            <person name="O'Brien M.J."/>
            <person name="Copetti D."/>
            <person name="Mohd Noor M.I."/>
            <person name="Ong R.C."/>
            <person name="Putra M."/>
            <person name="Sireger I.Z."/>
            <person name="Indrioko S."/>
            <person name="Kosugi Y."/>
            <person name="Izuno A."/>
            <person name="Isagi Y."/>
            <person name="Lee S.L."/>
            <person name="Shimizu K.K."/>
        </authorList>
    </citation>
    <scope>NUCLEOTIDE SEQUENCE [LARGE SCALE GENOMIC DNA]</scope>
    <source>
        <strain evidence="18">214</strain>
    </source>
</reference>
<keyword evidence="8 16" id="KW-1133">Transmembrane helix</keyword>
<evidence type="ECO:0000256" key="9">
    <source>
        <dbReference type="ARBA" id="ARBA00022992"/>
    </source>
</evidence>
<dbReference type="GO" id="GO:0012505">
    <property type="term" value="C:endomembrane system"/>
    <property type="evidence" value="ECO:0007669"/>
    <property type="project" value="UniProtKB-SubCell"/>
</dbReference>
<dbReference type="GO" id="GO:0005516">
    <property type="term" value="F:calmodulin binding"/>
    <property type="evidence" value="ECO:0007669"/>
    <property type="project" value="UniProtKB-KW"/>
</dbReference>
<sequence>MGSERIKSNLHSARNESEEKILDSRGSFLQSWNKIYPLFCITAVALDPLFFYIPVVVNDKNRKCLNLDKRLGIIACVLRTFMDAFRIIHMIFQFRTGFLAASSRDFGARTMAKRYLFTYFIIDVLAILPLPQLVILLIVPSLKDQPVAFVTKESLKYIIICQYVPRIVRIVPLYIELTSPSGAVTENAGAIAALNLCICMLASHLFGAIWYLMSIERQERCWRDVAIKYGHNRDLLYCNDDKDPRRTDNSSNPDLLSLLNTYCPLINPDDITNSTVFNFGIFTDALQSETVESWDFPKKFFYCFWWGLRSLSSLGQNLKTSNFVGETIFAIVISIAGLFLFAILISSIQSMTAVKVEEMRITNAERWMNNINLPENLRKRIRRYLQYKWQQTRGVQEESLISCLPRDLRRGIKRHLCLDLLMRVPMFEKMDEQLLYAMCDRLKRVLYTEKSYIEREGDPVEEMLFIIRGNLVSTTTNGGITGFFNAVNLKAGDFCGEALLTWALDPQSSSDLPISTRTVQALSEVEAFALLADDLKFVFSQNRRLHSKQLQHIFRFYSVQWRTWAASFIQAAWRRYCKRKLLKSLRAEETNDASQSPSLGATINASRFAANALGNLRQHETPTPRMLPQKPAEPDFTADQGH</sequence>
<keyword evidence="11 16" id="KW-0472">Membrane</keyword>
<dbReference type="FunFam" id="2.60.120.10:FF:000024">
    <property type="entry name" value="Cyclic nucleotide-gated ion channel 1"/>
    <property type="match status" value="1"/>
</dbReference>
<dbReference type="PANTHER" id="PTHR45651:SF35">
    <property type="entry name" value="CYCLIC NUCLEOTIDE-GATED ION CHANNEL 3-RELATED"/>
    <property type="match status" value="1"/>
</dbReference>
<keyword evidence="4" id="KW-0140">cGMP</keyword>
<protein>
    <recommendedName>
        <fullName evidence="17">Cyclic nucleotide-binding domain-containing protein</fullName>
    </recommendedName>
</protein>
<evidence type="ECO:0000256" key="16">
    <source>
        <dbReference type="SAM" id="Phobius"/>
    </source>
</evidence>
<dbReference type="PANTHER" id="PTHR45651">
    <property type="entry name" value="CYCLIC NUCLEOTIDE-GATED ION CHANNEL 15-RELATED-RELATED"/>
    <property type="match status" value="1"/>
</dbReference>
<evidence type="ECO:0000256" key="12">
    <source>
        <dbReference type="ARBA" id="ARBA00023149"/>
    </source>
</evidence>
<feature type="transmembrane region" description="Helical" evidence="16">
    <location>
        <begin position="323"/>
        <end position="345"/>
    </location>
</feature>
<evidence type="ECO:0000256" key="10">
    <source>
        <dbReference type="ARBA" id="ARBA00023065"/>
    </source>
</evidence>
<evidence type="ECO:0000313" key="19">
    <source>
        <dbReference type="Proteomes" id="UP001054252"/>
    </source>
</evidence>
<keyword evidence="14" id="KW-0407">Ion channel</keyword>
<dbReference type="InterPro" id="IPR005821">
    <property type="entry name" value="Ion_trans_dom"/>
</dbReference>